<keyword evidence="4" id="KW-0677">Repeat</keyword>
<keyword evidence="6" id="KW-0539">Nucleus</keyword>
<dbReference type="Proteomes" id="UP000764110">
    <property type="component" value="Unassembled WGS sequence"/>
</dbReference>
<dbReference type="Pfam" id="PF00400">
    <property type="entry name" value="WD40"/>
    <property type="match status" value="2"/>
</dbReference>
<evidence type="ECO:0000256" key="3">
    <source>
        <dbReference type="ARBA" id="ARBA00022574"/>
    </source>
</evidence>
<comment type="subcellular location">
    <subcellularLocation>
        <location evidence="6">Nucleus</location>
    </subcellularLocation>
</comment>
<dbReference type="Gene3D" id="2.130.10.10">
    <property type="entry name" value="YVTN repeat-like/Quinoprotein amine dehydrogenase"/>
    <property type="match status" value="2"/>
</dbReference>
<comment type="caution">
    <text evidence="7">The sequence shown here is derived from an EMBL/GenBank/DDBJ whole genome shotgun (WGS) entry which is preliminary data.</text>
</comment>
<name>A0A9P8S4F0_9HYPO</name>
<dbReference type="PROSITE" id="PS50082">
    <property type="entry name" value="WD_REPEATS_2"/>
    <property type="match status" value="1"/>
</dbReference>
<keyword evidence="3 5" id="KW-0853">WD repeat</keyword>
<proteinExistence type="inferred from homology"/>
<keyword evidence="6" id="KW-0698">rRNA processing</keyword>
<comment type="similarity">
    <text evidence="2 6">Belongs to the WD repeat IPI3/WDR18 family.</text>
</comment>
<dbReference type="GO" id="GO:0005656">
    <property type="term" value="C:nuclear pre-replicative complex"/>
    <property type="evidence" value="ECO:0007669"/>
    <property type="project" value="TreeGrafter"/>
</dbReference>
<dbReference type="GO" id="GO:0006261">
    <property type="term" value="P:DNA-templated DNA replication"/>
    <property type="evidence" value="ECO:0007669"/>
    <property type="project" value="TreeGrafter"/>
</dbReference>
<dbReference type="InterPro" id="IPR001680">
    <property type="entry name" value="WD40_rpt"/>
</dbReference>
<dbReference type="GO" id="GO:0006364">
    <property type="term" value="P:rRNA processing"/>
    <property type="evidence" value="ECO:0007669"/>
    <property type="project" value="UniProtKB-UniRule"/>
</dbReference>
<dbReference type="AlphaFoldDB" id="A0A9P8S4F0"/>
<reference evidence="7 8" key="1">
    <citation type="submission" date="2020-07" db="EMBL/GenBank/DDBJ databases">
        <title>Metarhizium humberi genome.</title>
        <authorList>
            <person name="Lysoe E."/>
        </authorList>
    </citation>
    <scope>NUCLEOTIDE SEQUENCE [LARGE SCALE GENOMIC DNA]</scope>
    <source>
        <strain evidence="7 8">ESALQ1638</strain>
    </source>
</reference>
<dbReference type="GO" id="GO:0120330">
    <property type="term" value="C:rixosome complex"/>
    <property type="evidence" value="ECO:0007669"/>
    <property type="project" value="UniProtKB-UniRule"/>
</dbReference>
<evidence type="ECO:0000256" key="4">
    <source>
        <dbReference type="ARBA" id="ARBA00022737"/>
    </source>
</evidence>
<accession>A0A9P8S4F0</accession>
<dbReference type="EMBL" id="JACEFI010000019">
    <property type="protein sequence ID" value="KAH0593687.1"/>
    <property type="molecule type" value="Genomic_DNA"/>
</dbReference>
<dbReference type="SUPFAM" id="SSF50978">
    <property type="entry name" value="WD40 repeat-like"/>
    <property type="match status" value="1"/>
</dbReference>
<dbReference type="InterPro" id="IPR036322">
    <property type="entry name" value="WD40_repeat_dom_sf"/>
</dbReference>
<feature type="repeat" description="WD" evidence="5">
    <location>
        <begin position="171"/>
        <end position="216"/>
    </location>
</feature>
<dbReference type="PANTHER" id="PTHR18763">
    <property type="entry name" value="WD-REPEAT PROTEIN 18"/>
    <property type="match status" value="1"/>
</dbReference>
<dbReference type="InterPro" id="IPR045227">
    <property type="entry name" value="WDR18/Ipi3/RID3"/>
</dbReference>
<dbReference type="InterPro" id="IPR015943">
    <property type="entry name" value="WD40/YVTN_repeat-like_dom_sf"/>
</dbReference>
<dbReference type="FunFam" id="2.130.10.10:FF:000929">
    <property type="entry name" value="Ribosomal assembly complex component Ipi3"/>
    <property type="match status" value="1"/>
</dbReference>
<evidence type="ECO:0000256" key="5">
    <source>
        <dbReference type="PROSITE-ProRule" id="PRU00221"/>
    </source>
</evidence>
<dbReference type="PANTHER" id="PTHR18763:SF0">
    <property type="entry name" value="WD REPEAT-CONTAINING PROTEIN 18"/>
    <property type="match status" value="1"/>
</dbReference>
<evidence type="ECO:0000256" key="1">
    <source>
        <dbReference type="ARBA" id="ARBA00002355"/>
    </source>
</evidence>
<protein>
    <recommendedName>
        <fullName evidence="6">Pre-rRNA-processing protein IPI3</fullName>
    </recommendedName>
</protein>
<dbReference type="SMART" id="SM00320">
    <property type="entry name" value="WD40"/>
    <property type="match status" value="6"/>
</dbReference>
<sequence length="437" mass="46812">MPSEEIFSSICGPPIAANTAVSKDVGIYGHSLTPSWTIKSTFKKSSAPPHGIALNDTHIFAAQDQKAHVHVYSRLRGNQETLVAFPERIRSLALAGDVLILGTSEGRLILWEISTGRQVTTPPCHVQAVTCLAVTRYHLLSASEDSNIHVWSLSRLLELGADAGHEPDLTLSNHRGAVTDLVVGPSTNAETSLCVSASIDKTCILWNYQTGQVLRTLLFPSPPLCVSLDASARALFACAEDGGLYLVELFGDKPLVGSRSAELPSIVVQVNAPLGVSDVADGPASCLALSHDGTSVLTGHTKGKILQWSLIDNSHPTELANLNASVTNLVYVPLLSPKKPCKVGSVVKPNQSQRQYSITAQLEGDFGEDSRFSYMLNSTGLPVDVVESATASVLNSHSGTKEDTRLLKENEELKAIIEEQKELQKATMQYRDGGKAS</sequence>
<evidence type="ECO:0000256" key="2">
    <source>
        <dbReference type="ARBA" id="ARBA00010143"/>
    </source>
</evidence>
<comment type="function">
    <text evidence="1 6">Component of the RIX1 complex required for processing of ITS2 sequences from 35S pre-rRNA.</text>
</comment>
<evidence type="ECO:0000313" key="7">
    <source>
        <dbReference type="EMBL" id="KAH0593687.1"/>
    </source>
</evidence>
<organism evidence="7 8">
    <name type="scientific">Metarhizium humberi</name>
    <dbReference type="NCBI Taxonomy" id="2596975"/>
    <lineage>
        <taxon>Eukaryota</taxon>
        <taxon>Fungi</taxon>
        <taxon>Dikarya</taxon>
        <taxon>Ascomycota</taxon>
        <taxon>Pezizomycotina</taxon>
        <taxon>Sordariomycetes</taxon>
        <taxon>Hypocreomycetidae</taxon>
        <taxon>Hypocreales</taxon>
        <taxon>Clavicipitaceae</taxon>
        <taxon>Metarhizium</taxon>
    </lineage>
</organism>
<keyword evidence="8" id="KW-1185">Reference proteome</keyword>
<gene>
    <name evidence="7" type="ORF">MHUMG1_08437</name>
</gene>
<evidence type="ECO:0000313" key="8">
    <source>
        <dbReference type="Proteomes" id="UP000764110"/>
    </source>
</evidence>
<evidence type="ECO:0000256" key="6">
    <source>
        <dbReference type="RuleBase" id="RU369067"/>
    </source>
</evidence>
<comment type="subunit">
    <text evidence="6">Component of the RIX1 complex, composed of IPI1, RIX1/IPI2 and IPI3 in a 1:2:2 stoichiometry. The complex interacts (via RIX1) with MDN1 (via its hexameric AAA ATPase ring) and the pre-60S ribosome particles.</text>
</comment>